<keyword evidence="9" id="KW-1133">Transmembrane helix</keyword>
<keyword evidence="3" id="KW-0597">Phosphoprotein</keyword>
<dbReference type="InterPro" id="IPR052232">
    <property type="entry name" value="RLK_Ser/Thr-Kinase"/>
</dbReference>
<keyword evidence="10" id="KW-0472">Membrane</keyword>
<dbReference type="EC" id="2.7.11.1" evidence="2"/>
<accession>A0A8S0S657</accession>
<protein>
    <recommendedName>
        <fullName evidence="2">non-specific serine/threonine protein kinase</fullName>
        <ecNumber evidence="2">2.7.11.1</ecNumber>
    </recommendedName>
</protein>
<keyword evidence="7" id="KW-0418">Kinase</keyword>
<evidence type="ECO:0000313" key="12">
    <source>
        <dbReference type="Proteomes" id="UP000594638"/>
    </source>
</evidence>
<keyword evidence="11" id="KW-0675">Receptor</keyword>
<dbReference type="PANTHER" id="PTHR47984:SF14">
    <property type="entry name" value="OS01G0323000 PROTEIN"/>
    <property type="match status" value="1"/>
</dbReference>
<name>A0A8S0S657_OLEEU</name>
<dbReference type="GO" id="GO:0016020">
    <property type="term" value="C:membrane"/>
    <property type="evidence" value="ECO:0007669"/>
    <property type="project" value="UniProtKB-SubCell"/>
</dbReference>
<proteinExistence type="predicted"/>
<evidence type="ECO:0000256" key="1">
    <source>
        <dbReference type="ARBA" id="ARBA00004167"/>
    </source>
</evidence>
<evidence type="ECO:0000256" key="6">
    <source>
        <dbReference type="ARBA" id="ARBA00022741"/>
    </source>
</evidence>
<keyword evidence="12" id="KW-1185">Reference proteome</keyword>
<dbReference type="EMBL" id="CACTIH010003968">
    <property type="protein sequence ID" value="CAA2988073.1"/>
    <property type="molecule type" value="Genomic_DNA"/>
</dbReference>
<evidence type="ECO:0000256" key="2">
    <source>
        <dbReference type="ARBA" id="ARBA00012513"/>
    </source>
</evidence>
<organism evidence="11 12">
    <name type="scientific">Olea europaea subsp. europaea</name>
    <dbReference type="NCBI Taxonomy" id="158383"/>
    <lineage>
        <taxon>Eukaryota</taxon>
        <taxon>Viridiplantae</taxon>
        <taxon>Streptophyta</taxon>
        <taxon>Embryophyta</taxon>
        <taxon>Tracheophyta</taxon>
        <taxon>Spermatophyta</taxon>
        <taxon>Magnoliopsida</taxon>
        <taxon>eudicotyledons</taxon>
        <taxon>Gunneridae</taxon>
        <taxon>Pentapetalae</taxon>
        <taxon>asterids</taxon>
        <taxon>lamiids</taxon>
        <taxon>Lamiales</taxon>
        <taxon>Oleaceae</taxon>
        <taxon>Oleeae</taxon>
        <taxon>Olea</taxon>
    </lineage>
</organism>
<evidence type="ECO:0000256" key="3">
    <source>
        <dbReference type="ARBA" id="ARBA00022553"/>
    </source>
</evidence>
<sequence>MKREFKAEDEALSTAQHENLVMLQGDVYNFRVVMLELLTGKKPVELFKAKMARELVAWVQQMRNAGKQEEIFDPLLRAKALKKRCCKCLMWLACVSTRTLSRG</sequence>
<keyword evidence="6" id="KW-0547">Nucleotide-binding</keyword>
<comment type="subcellular location">
    <subcellularLocation>
        <location evidence="1">Membrane</location>
        <topology evidence="1">Single-pass membrane protein</topology>
    </subcellularLocation>
</comment>
<evidence type="ECO:0000256" key="4">
    <source>
        <dbReference type="ARBA" id="ARBA00022679"/>
    </source>
</evidence>
<comment type="caution">
    <text evidence="11">The sequence shown here is derived from an EMBL/GenBank/DDBJ whole genome shotgun (WGS) entry which is preliminary data.</text>
</comment>
<evidence type="ECO:0000256" key="9">
    <source>
        <dbReference type="ARBA" id="ARBA00022989"/>
    </source>
</evidence>
<evidence type="ECO:0000313" key="11">
    <source>
        <dbReference type="EMBL" id="CAA2988073.1"/>
    </source>
</evidence>
<keyword evidence="4" id="KW-0808">Transferase</keyword>
<dbReference type="AlphaFoldDB" id="A0A8S0S657"/>
<evidence type="ECO:0000256" key="8">
    <source>
        <dbReference type="ARBA" id="ARBA00022840"/>
    </source>
</evidence>
<dbReference type="Gene3D" id="1.10.510.10">
    <property type="entry name" value="Transferase(Phosphotransferase) domain 1"/>
    <property type="match status" value="1"/>
</dbReference>
<dbReference type="PANTHER" id="PTHR47984">
    <property type="entry name" value="OS01G0323000 PROTEIN"/>
    <property type="match status" value="1"/>
</dbReference>
<evidence type="ECO:0000256" key="10">
    <source>
        <dbReference type="ARBA" id="ARBA00023136"/>
    </source>
</evidence>
<gene>
    <name evidence="11" type="ORF">OLEA9_A092885</name>
</gene>
<dbReference type="GO" id="GO:0004674">
    <property type="term" value="F:protein serine/threonine kinase activity"/>
    <property type="evidence" value="ECO:0007669"/>
    <property type="project" value="UniProtKB-EC"/>
</dbReference>
<dbReference type="OrthoDB" id="1713954at2759"/>
<dbReference type="Proteomes" id="UP000594638">
    <property type="component" value="Unassembled WGS sequence"/>
</dbReference>
<reference evidence="11 12" key="1">
    <citation type="submission" date="2019-12" db="EMBL/GenBank/DDBJ databases">
        <authorList>
            <person name="Alioto T."/>
            <person name="Alioto T."/>
            <person name="Gomez Garrido J."/>
        </authorList>
    </citation>
    <scope>NUCLEOTIDE SEQUENCE [LARGE SCALE GENOMIC DNA]</scope>
</reference>
<keyword evidence="5" id="KW-0812">Transmembrane</keyword>
<evidence type="ECO:0000256" key="7">
    <source>
        <dbReference type="ARBA" id="ARBA00022777"/>
    </source>
</evidence>
<evidence type="ECO:0000256" key="5">
    <source>
        <dbReference type="ARBA" id="ARBA00022692"/>
    </source>
</evidence>
<keyword evidence="8" id="KW-0067">ATP-binding</keyword>
<dbReference type="Gramene" id="OE9A092885T1">
    <property type="protein sequence ID" value="OE9A092885C1"/>
    <property type="gene ID" value="OE9A092885"/>
</dbReference>
<dbReference type="GO" id="GO:0005524">
    <property type="term" value="F:ATP binding"/>
    <property type="evidence" value="ECO:0007669"/>
    <property type="project" value="UniProtKB-KW"/>
</dbReference>